<dbReference type="RefSeq" id="WP_188215539.1">
    <property type="nucleotide sequence ID" value="NZ_BAABGH010000010.1"/>
</dbReference>
<keyword evidence="1" id="KW-1133">Transmembrane helix</keyword>
<feature type="transmembrane region" description="Helical" evidence="1">
    <location>
        <begin position="38"/>
        <end position="57"/>
    </location>
</feature>
<organism evidence="2 3">
    <name type="scientific">Aestuariibaculum suncheonense</name>
    <dbReference type="NCBI Taxonomy" id="1028745"/>
    <lineage>
        <taxon>Bacteria</taxon>
        <taxon>Pseudomonadati</taxon>
        <taxon>Bacteroidota</taxon>
        <taxon>Flavobacteriia</taxon>
        <taxon>Flavobacteriales</taxon>
        <taxon>Flavobacteriaceae</taxon>
    </lineage>
</organism>
<keyword evidence="1" id="KW-0812">Transmembrane</keyword>
<dbReference type="EMBL" id="JACVXC010000002">
    <property type="protein sequence ID" value="MBD0835044.1"/>
    <property type="molecule type" value="Genomic_DNA"/>
</dbReference>
<feature type="transmembrane region" description="Helical" evidence="1">
    <location>
        <begin position="108"/>
        <end position="128"/>
    </location>
</feature>
<reference evidence="2" key="1">
    <citation type="journal article" date="2013" name="Int. J. Syst. Evol. Microbiol.">
        <title>Aestuariibaculum suncheonense gen. nov., sp. nov., a marine bacterium of the family Flavobacteriaceae isolated from a tidal flat and emended descriptions of the genera Gaetbulibacter and Tamlana.</title>
        <authorList>
            <person name="Jeong S.H."/>
            <person name="Park M.S."/>
            <person name="Jin H.M."/>
            <person name="Lee K."/>
            <person name="Park W."/>
            <person name="Jeon C.O."/>
        </authorList>
    </citation>
    <scope>NUCLEOTIDE SEQUENCE</scope>
    <source>
        <strain evidence="2">SC17</strain>
    </source>
</reference>
<keyword evidence="1" id="KW-0472">Membrane</keyword>
<accession>A0A8J6QSC3</accession>
<sequence length="240" mass="28513">MEDFLLKNYSLITSLVECLAAVTGLILYTRYRRTVVKYFIWFLVYLSICDFVSLYTFCIKNDGIFSFLKGTALVSNYWWTTLYWKIGAILFFGFYYNQVLTNSIFKKIIKCSTYSFLLFSIGYILTHWQAYFKVFFPIISVLGAIVIFMCSIFYFLEILLSDRILTFYRTLDFYISLAIFIWWLIVTPIVFYEIYGSHGDENFRITRKLLYLIANVFMYLTFTFALIWCRPKGDVKPSLS</sequence>
<evidence type="ECO:0000256" key="1">
    <source>
        <dbReference type="SAM" id="Phobius"/>
    </source>
</evidence>
<proteinExistence type="predicted"/>
<feature type="transmembrane region" description="Helical" evidence="1">
    <location>
        <begin position="171"/>
        <end position="191"/>
    </location>
</feature>
<evidence type="ECO:0000313" key="2">
    <source>
        <dbReference type="EMBL" id="MBD0835044.1"/>
    </source>
</evidence>
<protein>
    <submittedName>
        <fullName evidence="2">Uncharacterized protein</fullName>
    </submittedName>
</protein>
<name>A0A8J6QSC3_9FLAO</name>
<reference evidence="2" key="2">
    <citation type="submission" date="2020-09" db="EMBL/GenBank/DDBJ databases">
        <authorList>
            <person name="Wu Z."/>
        </authorList>
    </citation>
    <scope>NUCLEOTIDE SEQUENCE</scope>
    <source>
        <strain evidence="2">SC17</strain>
    </source>
</reference>
<gene>
    <name evidence="2" type="ORF">ICJ84_06330</name>
</gene>
<feature type="transmembrane region" description="Helical" evidence="1">
    <location>
        <begin position="211"/>
        <end position="229"/>
    </location>
</feature>
<evidence type="ECO:0000313" key="3">
    <source>
        <dbReference type="Proteomes" id="UP000602057"/>
    </source>
</evidence>
<feature type="transmembrane region" description="Helical" evidence="1">
    <location>
        <begin position="134"/>
        <end position="159"/>
    </location>
</feature>
<comment type="caution">
    <text evidence="2">The sequence shown here is derived from an EMBL/GenBank/DDBJ whole genome shotgun (WGS) entry which is preliminary data.</text>
</comment>
<keyword evidence="3" id="KW-1185">Reference proteome</keyword>
<dbReference type="AlphaFoldDB" id="A0A8J6QSC3"/>
<feature type="transmembrane region" description="Helical" evidence="1">
    <location>
        <begin position="77"/>
        <end position="96"/>
    </location>
</feature>
<feature type="transmembrane region" description="Helical" evidence="1">
    <location>
        <begin position="12"/>
        <end position="31"/>
    </location>
</feature>
<dbReference type="Proteomes" id="UP000602057">
    <property type="component" value="Unassembled WGS sequence"/>
</dbReference>